<sequence>MPIRRIDPAKRGTPPVAPSVATAIPTPASRPTPGHQPQASLEASASHPDAIVVRRRIRGISPAPTPAVQPLAAASVSLPAKRAHHVVDRTGSNWDGDDYLVGRNRPPKEHQWQKGQSGNPRGPKPKEKLSPEAAFEKEVLAEFTAKVNGEEVTLNMGTFAVQLLKAGAAKGGVKAQQMLLELFMATVRKAVVREDTPAMEEWEQQLIDQMLDDYGLPAKPVFRQTDRTLPEEDPSPGDQSAMDDDLGPGDDTFGEEDLS</sequence>
<evidence type="ECO:0000259" key="2">
    <source>
        <dbReference type="Pfam" id="PF18932"/>
    </source>
</evidence>
<evidence type="ECO:0000256" key="1">
    <source>
        <dbReference type="SAM" id="MobiDB-lite"/>
    </source>
</evidence>
<organism evidence="3 4">
    <name type="scientific">Sphingomonas rubra</name>
    <dbReference type="NCBI Taxonomy" id="634430"/>
    <lineage>
        <taxon>Bacteria</taxon>
        <taxon>Pseudomonadati</taxon>
        <taxon>Pseudomonadota</taxon>
        <taxon>Alphaproteobacteria</taxon>
        <taxon>Sphingomonadales</taxon>
        <taxon>Sphingomonadaceae</taxon>
        <taxon>Sphingomonas</taxon>
    </lineage>
</organism>
<dbReference type="InterPro" id="IPR043736">
    <property type="entry name" value="DUF5681"/>
</dbReference>
<dbReference type="EMBL" id="FOXP01000008">
    <property type="protein sequence ID" value="SFP84161.1"/>
    <property type="molecule type" value="Genomic_DNA"/>
</dbReference>
<evidence type="ECO:0000313" key="4">
    <source>
        <dbReference type="Proteomes" id="UP000199586"/>
    </source>
</evidence>
<feature type="domain" description="DUF5681" evidence="2">
    <location>
        <begin position="108"/>
        <end position="185"/>
    </location>
</feature>
<dbReference type="Pfam" id="PF18932">
    <property type="entry name" value="DUF5681"/>
    <property type="match status" value="1"/>
</dbReference>
<dbReference type="STRING" id="634430.SAMN04488241_108145"/>
<reference evidence="3 4" key="1">
    <citation type="submission" date="2016-10" db="EMBL/GenBank/DDBJ databases">
        <authorList>
            <person name="de Groot N.N."/>
        </authorList>
    </citation>
    <scope>NUCLEOTIDE SEQUENCE [LARGE SCALE GENOMIC DNA]</scope>
    <source>
        <strain evidence="3 4">CGMCC 1.9113</strain>
    </source>
</reference>
<feature type="region of interest" description="Disordered" evidence="1">
    <location>
        <begin position="217"/>
        <end position="259"/>
    </location>
</feature>
<feature type="region of interest" description="Disordered" evidence="1">
    <location>
        <begin position="1"/>
        <end position="67"/>
    </location>
</feature>
<keyword evidence="4" id="KW-1185">Reference proteome</keyword>
<feature type="region of interest" description="Disordered" evidence="1">
    <location>
        <begin position="87"/>
        <end position="129"/>
    </location>
</feature>
<gene>
    <name evidence="3" type="ORF">SAMN04488241_108145</name>
</gene>
<feature type="compositionally biased region" description="Acidic residues" evidence="1">
    <location>
        <begin position="231"/>
        <end position="259"/>
    </location>
</feature>
<accession>A0A1I5TMQ7</accession>
<protein>
    <recommendedName>
        <fullName evidence="2">DUF5681 domain-containing protein</fullName>
    </recommendedName>
</protein>
<dbReference type="AlphaFoldDB" id="A0A1I5TMQ7"/>
<name>A0A1I5TMQ7_9SPHN</name>
<evidence type="ECO:0000313" key="3">
    <source>
        <dbReference type="EMBL" id="SFP84161.1"/>
    </source>
</evidence>
<dbReference type="Proteomes" id="UP000199586">
    <property type="component" value="Unassembled WGS sequence"/>
</dbReference>
<proteinExistence type="predicted"/>
<feature type="compositionally biased region" description="Basic and acidic residues" evidence="1">
    <location>
        <begin position="1"/>
        <end position="10"/>
    </location>
</feature>